<evidence type="ECO:0000256" key="5">
    <source>
        <dbReference type="ARBA" id="ARBA00022917"/>
    </source>
</evidence>
<dbReference type="EC" id="6.1.1.5" evidence="1 9"/>
<dbReference type="GO" id="GO:0004822">
    <property type="term" value="F:isoleucine-tRNA ligase activity"/>
    <property type="evidence" value="ECO:0007669"/>
    <property type="project" value="UniProtKB-UniRule"/>
</dbReference>
<organism evidence="12 13">
    <name type="scientific">Candidatus Stercoripulliclostridium pullicola</name>
    <dbReference type="NCBI Taxonomy" id="2840953"/>
    <lineage>
        <taxon>Bacteria</taxon>
        <taxon>Bacillati</taxon>
        <taxon>Bacillota</taxon>
        <taxon>Clostridia</taxon>
        <taxon>Eubacteriales</taxon>
        <taxon>Candidatus Stercoripulliclostridium</taxon>
    </lineage>
</organism>
<name>A0A940DHU1_9FIRM</name>
<evidence type="ECO:0000259" key="11">
    <source>
        <dbReference type="Pfam" id="PF08264"/>
    </source>
</evidence>
<keyword evidence="3" id="KW-0547">Nucleotide-binding</keyword>
<dbReference type="Gene3D" id="1.10.730.10">
    <property type="entry name" value="Isoleucyl-tRNA Synthetase, Domain 1"/>
    <property type="match status" value="1"/>
</dbReference>
<dbReference type="GO" id="GO:0002161">
    <property type="term" value="F:aminoacyl-tRNA deacylase activity"/>
    <property type="evidence" value="ECO:0007669"/>
    <property type="project" value="InterPro"/>
</dbReference>
<dbReference type="InterPro" id="IPR009080">
    <property type="entry name" value="tRNAsynth_Ia_anticodon-bd"/>
</dbReference>
<dbReference type="GO" id="GO:0000049">
    <property type="term" value="F:tRNA binding"/>
    <property type="evidence" value="ECO:0007669"/>
    <property type="project" value="InterPro"/>
</dbReference>
<dbReference type="SUPFAM" id="SSF47323">
    <property type="entry name" value="Anticodon-binding domain of a subclass of class I aminoacyl-tRNA synthetases"/>
    <property type="match status" value="1"/>
</dbReference>
<dbReference type="InterPro" id="IPR009008">
    <property type="entry name" value="Val/Leu/Ile-tRNA-synth_edit"/>
</dbReference>
<keyword evidence="4" id="KW-0067">ATP-binding</keyword>
<feature type="domain" description="Aminoacyl-tRNA synthetase class Ia" evidence="10">
    <location>
        <begin position="17"/>
        <end position="628"/>
    </location>
</feature>
<dbReference type="InterPro" id="IPR002300">
    <property type="entry name" value="aa-tRNA-synth_Ia"/>
</dbReference>
<dbReference type="GO" id="GO:0005737">
    <property type="term" value="C:cytoplasm"/>
    <property type="evidence" value="ECO:0007669"/>
    <property type="project" value="UniProtKB-UniRule"/>
</dbReference>
<evidence type="ECO:0000256" key="8">
    <source>
        <dbReference type="ARBA" id="ARBA00048359"/>
    </source>
</evidence>
<dbReference type="EMBL" id="JADINF010000136">
    <property type="protein sequence ID" value="MBO8424427.1"/>
    <property type="molecule type" value="Genomic_DNA"/>
</dbReference>
<dbReference type="InterPro" id="IPR002301">
    <property type="entry name" value="Ile-tRNA-ligase"/>
</dbReference>
<evidence type="ECO:0000256" key="7">
    <source>
        <dbReference type="ARBA" id="ARBA00025217"/>
    </source>
</evidence>
<protein>
    <recommendedName>
        <fullName evidence="1 9">Isoleucine--tRNA ligase</fullName>
        <ecNumber evidence="1 9">6.1.1.5</ecNumber>
    </recommendedName>
</protein>
<keyword evidence="6" id="KW-0030">Aminoacyl-tRNA synthetase</keyword>
<comment type="caution">
    <text evidence="12">The sequence shown here is derived from an EMBL/GenBank/DDBJ whole genome shotgun (WGS) entry which is preliminary data.</text>
</comment>
<dbReference type="InterPro" id="IPR033709">
    <property type="entry name" value="Anticodon_Ile_ABEc"/>
</dbReference>
<evidence type="ECO:0000256" key="6">
    <source>
        <dbReference type="ARBA" id="ARBA00023146"/>
    </source>
</evidence>
<dbReference type="PRINTS" id="PR00984">
    <property type="entry name" value="TRNASYNTHILE"/>
</dbReference>
<reference evidence="12" key="2">
    <citation type="journal article" date="2021" name="PeerJ">
        <title>Extensive microbial diversity within the chicken gut microbiome revealed by metagenomics and culture.</title>
        <authorList>
            <person name="Gilroy R."/>
            <person name="Ravi A."/>
            <person name="Getino M."/>
            <person name="Pursley I."/>
            <person name="Horton D.L."/>
            <person name="Alikhan N.F."/>
            <person name="Baker D."/>
            <person name="Gharbi K."/>
            <person name="Hall N."/>
            <person name="Watson M."/>
            <person name="Adriaenssens E.M."/>
            <person name="Foster-Nyarko E."/>
            <person name="Jarju S."/>
            <person name="Secka A."/>
            <person name="Antonio M."/>
            <person name="Oren A."/>
            <person name="Chaudhuri R.R."/>
            <person name="La Ragione R."/>
            <person name="Hildebrand F."/>
            <person name="Pallen M.J."/>
        </authorList>
    </citation>
    <scope>NUCLEOTIDE SEQUENCE</scope>
    <source>
        <strain evidence="12">517</strain>
    </source>
</reference>
<evidence type="ECO:0000259" key="10">
    <source>
        <dbReference type="Pfam" id="PF00133"/>
    </source>
</evidence>
<reference evidence="12" key="1">
    <citation type="submission" date="2020-10" db="EMBL/GenBank/DDBJ databases">
        <authorList>
            <person name="Gilroy R."/>
        </authorList>
    </citation>
    <scope>NUCLEOTIDE SEQUENCE</scope>
    <source>
        <strain evidence="12">517</strain>
    </source>
</reference>
<dbReference type="SUPFAM" id="SSF52374">
    <property type="entry name" value="Nucleotidylyl transferase"/>
    <property type="match status" value="1"/>
</dbReference>
<dbReference type="CDD" id="cd07961">
    <property type="entry name" value="Anticodon_Ia_Ile_ABEc"/>
    <property type="match status" value="1"/>
</dbReference>
<evidence type="ECO:0000313" key="13">
    <source>
        <dbReference type="Proteomes" id="UP000727857"/>
    </source>
</evidence>
<dbReference type="AlphaFoldDB" id="A0A940DHU1"/>
<dbReference type="InterPro" id="IPR013155">
    <property type="entry name" value="M/V/L/I-tRNA-synth_anticd-bd"/>
</dbReference>
<dbReference type="PANTHER" id="PTHR42780">
    <property type="entry name" value="SOLEUCYL-TRNA SYNTHETASE"/>
    <property type="match status" value="1"/>
</dbReference>
<dbReference type="GO" id="GO:0005524">
    <property type="term" value="F:ATP binding"/>
    <property type="evidence" value="ECO:0007669"/>
    <property type="project" value="UniProtKB-KW"/>
</dbReference>
<evidence type="ECO:0000256" key="1">
    <source>
        <dbReference type="ARBA" id="ARBA00013165"/>
    </source>
</evidence>
<evidence type="ECO:0000256" key="3">
    <source>
        <dbReference type="ARBA" id="ARBA00022741"/>
    </source>
</evidence>
<dbReference type="InterPro" id="IPR014729">
    <property type="entry name" value="Rossmann-like_a/b/a_fold"/>
</dbReference>
<dbReference type="SUPFAM" id="SSF50677">
    <property type="entry name" value="ValRS/IleRS/LeuRS editing domain"/>
    <property type="match status" value="1"/>
</dbReference>
<dbReference type="PANTHER" id="PTHR42780:SF1">
    <property type="entry name" value="ISOLEUCINE--TRNA LIGASE, CYTOPLASMIC"/>
    <property type="match status" value="1"/>
</dbReference>
<keyword evidence="5" id="KW-0648">Protein biosynthesis</keyword>
<accession>A0A940DHU1</accession>
<dbReference type="Gene3D" id="3.40.50.620">
    <property type="entry name" value="HUPs"/>
    <property type="match status" value="2"/>
</dbReference>
<evidence type="ECO:0000256" key="4">
    <source>
        <dbReference type="ARBA" id="ARBA00022840"/>
    </source>
</evidence>
<dbReference type="NCBIfam" id="TIGR00392">
    <property type="entry name" value="ileS"/>
    <property type="match status" value="1"/>
</dbReference>
<evidence type="ECO:0000256" key="2">
    <source>
        <dbReference type="ARBA" id="ARBA00022598"/>
    </source>
</evidence>
<dbReference type="InterPro" id="IPR023586">
    <property type="entry name" value="Ile-tRNA-ligase_type2"/>
</dbReference>
<evidence type="ECO:0000256" key="9">
    <source>
        <dbReference type="NCBIfam" id="TIGR00392"/>
    </source>
</evidence>
<comment type="function">
    <text evidence="7">Catalyzes the attachment of isoleucine to tRNA(Ile). As IleRS can inadvertently accommodate and process structurally similar amino acids such as valine, to avoid such errors it has two additional distinct tRNA(Ile)-dependent editing activities. One activity is designated as 'pretransfer' editing and involves the hydrolysis of activated Val-AMP. The other activity is designated 'posttransfer' editing and involves deacylation of mischarged Val-tRNA(Ile).</text>
</comment>
<dbReference type="GO" id="GO:0006428">
    <property type="term" value="P:isoleucyl-tRNA aminoacylation"/>
    <property type="evidence" value="ECO:0007669"/>
    <property type="project" value="UniProtKB-UniRule"/>
</dbReference>
<dbReference type="Pfam" id="PF08264">
    <property type="entry name" value="Anticodon_1"/>
    <property type="match status" value="1"/>
</dbReference>
<dbReference type="Proteomes" id="UP000727857">
    <property type="component" value="Unassembled WGS sequence"/>
</dbReference>
<proteinExistence type="predicted"/>
<keyword evidence="2 12" id="KW-0436">Ligase</keyword>
<dbReference type="Pfam" id="PF00133">
    <property type="entry name" value="tRNA-synt_1"/>
    <property type="match status" value="1"/>
</dbReference>
<dbReference type="Pfam" id="PF19302">
    <property type="entry name" value="DUF5915"/>
    <property type="match status" value="1"/>
</dbReference>
<sequence>MKKENSKPDFIAIEKSMLKFWEDNRCFDKLVEKNKNGERFRFLDGPITANNPMGIHHAWGRTMKDMYIRYNAMLGKSCQYQNGFDSQGLWVEVETEKDLGIQVKSDIVKYGVDKFTTQCMDRVKKFAGIITEQSKRLGQWMDWEHSYFTNTDLNITSIWHFLKVCNERGWLVRSHRPMPWCPRCGTSLSDHEMSGSYSDMEHLSIFAKLPIVGSDDKIILWTTTPWTLTSNCALAVNPEIEYVRVKVKSDTSPLIVGKNALGKLKGDIVEVSEPFKGEELIGKEYRTCFEDFECQKFAHKIVPWEDVDATEGTGVVHIAPGCGAEDFELGKKLGIPVICPIDDEGIITEGFGEFTGVKTTDVVDAVVSSLEKQGKLYKTEMYTHSYPKCWRCKTPVVFKLVDEWNIRTDEIKPLMIEAAKTVKWEPEFAGKRMLDWLNNMGDWNISRKRFYGLPLPFYVCKKCGHVTVIGSKEELIARSEHGNIDGVPHLHKPYIDKIKIHCENCGELVERIPEVGDCWLDAGITPFSTKKYFEDKEYFDNNFPSDLVIEMKEQIRLWFYSLLFMSVTLTGKAPYKQVVAHSSVIKEDGGKFSKTGYMIRFDDAAEQMGADAIRYLFMGNPIASDVRFGYNLADEARRKIIGFWNIYVFFNLYAAIDNPDIASHKLVYENLNYSDKWLLTRTNEFIKFARNAMDTFRHSTLVKEFEVFVDDVSNWYIRINRKRFWKSTDKEDQMNAYACLYNAIKAIIGVMAPIMPFLTDYVYQNTVREIEKDAPESVHLTAYPEIMDIPEDKAVLESTRIAREIIATAQRMRNEAQIKVKQPLAKMYVTAPEGEYEAVKPLVNVIKDELNVKDVEFTSDVSVYNEVYFTVNFRVAGAALKGEAQKLKGLVDGLDSAGHAALAKQVAADSVDIGAFKGLKGNLFDAHDRPKTGFVVTTENARTLALDTTLDDELVAEGIVRELIRQIQVMRKDAGFAVEQRIYAEITAADEVAESAIAKYADKIKADILAEALTAIAAPEAEAEFNIQSHEVKVKLARK</sequence>
<evidence type="ECO:0000313" key="12">
    <source>
        <dbReference type="EMBL" id="MBO8424427.1"/>
    </source>
</evidence>
<comment type="catalytic activity">
    <reaction evidence="8">
        <text>tRNA(Ile) + L-isoleucine + ATP = L-isoleucyl-tRNA(Ile) + AMP + diphosphate</text>
        <dbReference type="Rhea" id="RHEA:11060"/>
        <dbReference type="Rhea" id="RHEA-COMP:9666"/>
        <dbReference type="Rhea" id="RHEA-COMP:9695"/>
        <dbReference type="ChEBI" id="CHEBI:30616"/>
        <dbReference type="ChEBI" id="CHEBI:33019"/>
        <dbReference type="ChEBI" id="CHEBI:58045"/>
        <dbReference type="ChEBI" id="CHEBI:78442"/>
        <dbReference type="ChEBI" id="CHEBI:78528"/>
        <dbReference type="ChEBI" id="CHEBI:456215"/>
        <dbReference type="EC" id="6.1.1.5"/>
    </reaction>
</comment>
<feature type="domain" description="Methionyl/Valyl/Leucyl/Isoleucyl-tRNA synthetase anticodon-binding" evidence="11">
    <location>
        <begin position="675"/>
        <end position="825"/>
    </location>
</feature>
<gene>
    <name evidence="12" type="ORF">IAB16_05365</name>
</gene>